<accession>A0AAU9XQT5</accession>
<feature type="region of interest" description="Disordered" evidence="1">
    <location>
        <begin position="1"/>
        <end position="35"/>
    </location>
</feature>
<sequence length="243" mass="28155">MHHFTAETQHKVYKPSESLDDSDSETIPSDSSKDKLNESLWSRDISPIRSKLKTTWHLTKERTERYYVKKPRQAVHAVIEEIAPENTESLWEALLSSKACEFRQDTTDHADVILIEAVTECYNNAGHWSTRQQVLSTLVDKINFKMPKKWIPNLTRYRFDIARHHQLLHSRGAVVPIKQYTRMYVAPGQLSHFVNFITSTHIIQDLPFGEKKLKLSSNEELTIPNAIRSVIPAQIISQYEELC</sequence>
<proteinExistence type="predicted"/>
<organism evidence="2 3">
    <name type="scientific">Pocillopora meandrina</name>
    <dbReference type="NCBI Taxonomy" id="46732"/>
    <lineage>
        <taxon>Eukaryota</taxon>
        <taxon>Metazoa</taxon>
        <taxon>Cnidaria</taxon>
        <taxon>Anthozoa</taxon>
        <taxon>Hexacorallia</taxon>
        <taxon>Scleractinia</taxon>
        <taxon>Astrocoeniina</taxon>
        <taxon>Pocilloporidae</taxon>
        <taxon>Pocillopora</taxon>
    </lineage>
</organism>
<dbReference type="EMBL" id="CALNXJ010000052">
    <property type="protein sequence ID" value="CAH3153041.1"/>
    <property type="molecule type" value="Genomic_DNA"/>
</dbReference>
<name>A0AAU9XQT5_9CNID</name>
<dbReference type="AlphaFoldDB" id="A0AAU9XQT5"/>
<gene>
    <name evidence="2" type="ORF">PMEA_00026930</name>
</gene>
<dbReference type="Proteomes" id="UP001159428">
    <property type="component" value="Unassembled WGS sequence"/>
</dbReference>
<evidence type="ECO:0000313" key="3">
    <source>
        <dbReference type="Proteomes" id="UP001159428"/>
    </source>
</evidence>
<feature type="compositionally biased region" description="Basic and acidic residues" evidence="1">
    <location>
        <begin position="1"/>
        <end position="10"/>
    </location>
</feature>
<protein>
    <submittedName>
        <fullName evidence="2">Uncharacterized protein</fullName>
    </submittedName>
</protein>
<comment type="caution">
    <text evidence="2">The sequence shown here is derived from an EMBL/GenBank/DDBJ whole genome shotgun (WGS) entry which is preliminary data.</text>
</comment>
<feature type="non-terminal residue" evidence="2">
    <location>
        <position position="243"/>
    </location>
</feature>
<reference evidence="2 3" key="1">
    <citation type="submission" date="2022-05" db="EMBL/GenBank/DDBJ databases">
        <authorList>
            <consortium name="Genoscope - CEA"/>
            <person name="William W."/>
        </authorList>
    </citation>
    <scope>NUCLEOTIDE SEQUENCE [LARGE SCALE GENOMIC DNA]</scope>
</reference>
<evidence type="ECO:0000313" key="2">
    <source>
        <dbReference type="EMBL" id="CAH3153041.1"/>
    </source>
</evidence>
<evidence type="ECO:0000256" key="1">
    <source>
        <dbReference type="SAM" id="MobiDB-lite"/>
    </source>
</evidence>
<keyword evidence="3" id="KW-1185">Reference proteome</keyword>